<protein>
    <submittedName>
        <fullName evidence="5">Aminoadipate reductase</fullName>
    </submittedName>
</protein>
<feature type="domain" description="AMP-dependent synthetase/ligase" evidence="3">
    <location>
        <begin position="40"/>
        <end position="352"/>
    </location>
</feature>
<accession>A0AAD6TRJ3</accession>
<dbReference type="Gene3D" id="3.40.50.12780">
    <property type="entry name" value="N-terminal domain of ligase-like"/>
    <property type="match status" value="1"/>
</dbReference>
<dbReference type="InterPro" id="IPR036291">
    <property type="entry name" value="NAD(P)-bd_dom_sf"/>
</dbReference>
<dbReference type="InterPro" id="IPR051414">
    <property type="entry name" value="Adenylate-forming_Reductase"/>
</dbReference>
<keyword evidence="6" id="KW-1185">Reference proteome</keyword>
<dbReference type="InterPro" id="IPR013120">
    <property type="entry name" value="FAR_NAD-bd"/>
</dbReference>
<keyword evidence="1" id="KW-0596">Phosphopantetheine</keyword>
<dbReference type="Pfam" id="PF00501">
    <property type="entry name" value="AMP-binding"/>
    <property type="match status" value="1"/>
</dbReference>
<dbReference type="PANTHER" id="PTHR43439:SF2">
    <property type="entry name" value="ENZYME, PUTATIVE (JCVI)-RELATED"/>
    <property type="match status" value="1"/>
</dbReference>
<dbReference type="SUPFAM" id="SSF51735">
    <property type="entry name" value="NAD(P)-binding Rossmann-fold domains"/>
    <property type="match status" value="1"/>
</dbReference>
<dbReference type="PROSITE" id="PS00455">
    <property type="entry name" value="AMP_BINDING"/>
    <property type="match status" value="1"/>
</dbReference>
<dbReference type="PANTHER" id="PTHR43439">
    <property type="entry name" value="PHENYLACETATE-COENZYME A LIGASE"/>
    <property type="match status" value="1"/>
</dbReference>
<proteinExistence type="predicted"/>
<comment type="caution">
    <text evidence="5">The sequence shown here is derived from an EMBL/GenBank/DDBJ whole genome shotgun (WGS) entry which is preliminary data.</text>
</comment>
<organism evidence="5 6">
    <name type="scientific">Mycena belliarum</name>
    <dbReference type="NCBI Taxonomy" id="1033014"/>
    <lineage>
        <taxon>Eukaryota</taxon>
        <taxon>Fungi</taxon>
        <taxon>Dikarya</taxon>
        <taxon>Basidiomycota</taxon>
        <taxon>Agaricomycotina</taxon>
        <taxon>Agaricomycetes</taxon>
        <taxon>Agaricomycetidae</taxon>
        <taxon>Agaricales</taxon>
        <taxon>Marasmiineae</taxon>
        <taxon>Mycenaceae</taxon>
        <taxon>Mycena</taxon>
    </lineage>
</organism>
<dbReference type="SUPFAM" id="SSF56801">
    <property type="entry name" value="Acetyl-CoA synthetase-like"/>
    <property type="match status" value="1"/>
</dbReference>
<reference evidence="5" key="1">
    <citation type="submission" date="2023-03" db="EMBL/GenBank/DDBJ databases">
        <title>Massive genome expansion in bonnet fungi (Mycena s.s.) driven by repeated elements and novel gene families across ecological guilds.</title>
        <authorList>
            <consortium name="Lawrence Berkeley National Laboratory"/>
            <person name="Harder C.B."/>
            <person name="Miyauchi S."/>
            <person name="Viragh M."/>
            <person name="Kuo A."/>
            <person name="Thoen E."/>
            <person name="Andreopoulos B."/>
            <person name="Lu D."/>
            <person name="Skrede I."/>
            <person name="Drula E."/>
            <person name="Henrissat B."/>
            <person name="Morin E."/>
            <person name="Kohler A."/>
            <person name="Barry K."/>
            <person name="LaButti K."/>
            <person name="Morin E."/>
            <person name="Salamov A."/>
            <person name="Lipzen A."/>
            <person name="Mereny Z."/>
            <person name="Hegedus B."/>
            <person name="Baldrian P."/>
            <person name="Stursova M."/>
            <person name="Weitz H."/>
            <person name="Taylor A."/>
            <person name="Grigoriev I.V."/>
            <person name="Nagy L.G."/>
            <person name="Martin F."/>
            <person name="Kauserud H."/>
        </authorList>
    </citation>
    <scope>NUCLEOTIDE SEQUENCE</scope>
    <source>
        <strain evidence="5">CBHHK173m</strain>
    </source>
</reference>
<keyword evidence="2" id="KW-0597">Phosphoprotein</keyword>
<dbReference type="AlphaFoldDB" id="A0AAD6TRJ3"/>
<evidence type="ECO:0000256" key="2">
    <source>
        <dbReference type="ARBA" id="ARBA00022553"/>
    </source>
</evidence>
<dbReference type="EMBL" id="JARJCN010000092">
    <property type="protein sequence ID" value="KAJ7075616.1"/>
    <property type="molecule type" value="Genomic_DNA"/>
</dbReference>
<feature type="domain" description="Thioester reductase (TE)" evidence="4">
    <location>
        <begin position="703"/>
        <end position="939"/>
    </location>
</feature>
<evidence type="ECO:0000313" key="6">
    <source>
        <dbReference type="Proteomes" id="UP001222325"/>
    </source>
</evidence>
<evidence type="ECO:0000259" key="4">
    <source>
        <dbReference type="Pfam" id="PF07993"/>
    </source>
</evidence>
<dbReference type="Gene3D" id="3.40.50.720">
    <property type="entry name" value="NAD(P)-binding Rossmann-like Domain"/>
    <property type="match status" value="1"/>
</dbReference>
<dbReference type="InterPro" id="IPR000873">
    <property type="entry name" value="AMP-dep_synth/lig_dom"/>
</dbReference>
<evidence type="ECO:0000256" key="1">
    <source>
        <dbReference type="ARBA" id="ARBA00022450"/>
    </source>
</evidence>
<name>A0AAD6TRJ3_9AGAR</name>
<gene>
    <name evidence="5" type="ORF">B0H15DRAFT_653505</name>
</gene>
<evidence type="ECO:0000259" key="3">
    <source>
        <dbReference type="Pfam" id="PF00501"/>
    </source>
</evidence>
<dbReference type="InterPro" id="IPR020845">
    <property type="entry name" value="AMP-binding_CS"/>
</dbReference>
<dbReference type="Pfam" id="PF07993">
    <property type="entry name" value="NAD_binding_4"/>
    <property type="match status" value="1"/>
</dbReference>
<evidence type="ECO:0000313" key="5">
    <source>
        <dbReference type="EMBL" id="KAJ7075616.1"/>
    </source>
</evidence>
<dbReference type="Proteomes" id="UP001222325">
    <property type="component" value="Unassembled WGS sequence"/>
</dbReference>
<dbReference type="Pfam" id="PF23562">
    <property type="entry name" value="AMP-binding_C_3"/>
    <property type="match status" value="1"/>
</dbReference>
<sequence>MPTTRPPLDCSLNLGQIIDLHIVNENRDAAYAFSDEAGNITEISKFEFGRAAHRAAHLLRPQRGGVEGQTVAIAALTDVLIYHSLVAGCVIAGIVPFAVSHRNSAAAMLHLLSSTGAHRLVTTKGSLGHFIDAVVSESSAMSPPYKLSIEEIPLLGQIYPHLGRETVEDAFVPFPEPATKAALDNVALYLHSSGSTGFPKPIPWTHRTVIHFAALDILTEWLEICPRHACGALPPFHSLGTIFQFIFPILAGGTSCIYPPASTSSEYLVPVTPTPENALDNARKARATGIAAVPSMILQWQSPEHVAYLKTLNIVGTGGGPLSAQVGDSLVSQGVKLVSVYGTTEIGGPLTVKGRLAEMDVGEWVWMEFSSRVNIRWVPQGDGIFESQFLTVPDAHQPAVENLPDVKGYSTKDLWERHPTKPSLYRLVGRLDDVIILANGEKTVPGPMEDIMMSSPLITGAVVFGRERNQVGVLIEPAPTHQLDPKDEQQLAKFRNLIWPVLEEANKDAPAFSRIYKEMILVVSPGKPMLRAPKGTVIKKQTVELYNKEIETLYETIDASRNATSDVEPPASWTIPDLVPWLTMHTSLITGRDISVGLDLFDHGFDSLNATFLRHRIVGALTFAEDKAANAVAQKIPQNFVYSHPSIEQLAIAIADLMASNDSGPNLGSKTVVENMIAKYSQGCDEPLKSAKHPSSGRAVVLLTGSTGGLGSHILEMLLGLPTVERVYAFNRKGRSPVSDRQKEVFVDRSLDLTVLSSEKLVYVEGDTYESDLGLHADVYNNIRDTVTVIIHNAWMLDFNKSLSSFEPHVKGTRNLIELARLSPQASTIRFLFTSSIGTAQRWDQNLGPFPEELQPDAEAAIGNGYSESKYISERILAVSGLQSTSFRIGQITGSMSNGAWASSDWLPALVKSSIALGGFPANPSDLISWIAPETVARTIIDAALSADRPPLTVNVVHPRPVPWDTVMTHMARIAHCELMPFADWVRRLEMRAAHATAEDMKDIPGIKLLDFITTMAATPESTRFSTVKAQTLSSTMRSAGSLDLNDAERWMRYWRAAGFISFP</sequence>
<dbReference type="InterPro" id="IPR042099">
    <property type="entry name" value="ANL_N_sf"/>
</dbReference>